<keyword evidence="1" id="KW-0812">Transmembrane</keyword>
<keyword evidence="3" id="KW-0946">Virion</keyword>
<keyword evidence="1" id="KW-0472">Membrane</keyword>
<dbReference type="InterPro" id="IPR043082">
    <property type="entry name" value="Baculo_ODV-E66_core"/>
</dbReference>
<evidence type="ECO:0000259" key="2">
    <source>
        <dbReference type="Pfam" id="PF04850"/>
    </source>
</evidence>
<evidence type="ECO:0000313" key="3">
    <source>
        <dbReference type="EMBL" id="AYU75282.1"/>
    </source>
</evidence>
<organismHost>
    <name type="scientific">Lepidoptera</name>
    <name type="common">moths &amp; butterflies</name>
    <dbReference type="NCBI Taxonomy" id="7088"/>
</organismHost>
<protein>
    <submittedName>
        <fullName evidence="3">Occlusion-derived virus envelope protein ODV-E66</fullName>
    </submittedName>
</protein>
<organism evidence="3">
    <name type="scientific">Spodoptera littoralis nuclear polyhedrosis virus</name>
    <name type="common">SlNPV</name>
    <dbReference type="NCBI Taxonomy" id="10456"/>
    <lineage>
        <taxon>Viruses</taxon>
        <taxon>Viruses incertae sedis</taxon>
        <taxon>Naldaviricetes</taxon>
        <taxon>Lefavirales</taxon>
        <taxon>Baculoviridae</taxon>
        <taxon>Alphabaculovirus</taxon>
        <taxon>Alphabaculovirus splittoralis</taxon>
    </lineage>
</organism>
<dbReference type="SUPFAM" id="SSF48230">
    <property type="entry name" value="Chondroitin AC/alginate lyase"/>
    <property type="match status" value="1"/>
</dbReference>
<evidence type="ECO:0000256" key="1">
    <source>
        <dbReference type="SAM" id="Phobius"/>
    </source>
</evidence>
<dbReference type="EMBL" id="MG958660">
    <property type="protein sequence ID" value="AYU75282.1"/>
    <property type="molecule type" value="Genomic_DNA"/>
</dbReference>
<name>A0A3G4S903_NPVSL</name>
<feature type="domain" description="Baculovirus ODV-E66 C-terminal" evidence="2">
    <location>
        <begin position="317"/>
        <end position="679"/>
    </location>
</feature>
<proteinExistence type="predicted"/>
<gene>
    <name evidence="3" type="primary">odv-e66</name>
</gene>
<dbReference type="Gene3D" id="1.50.10.100">
    <property type="entry name" value="Chondroitin AC/alginate lyase"/>
    <property type="match status" value="1"/>
</dbReference>
<dbReference type="GO" id="GO:0019031">
    <property type="term" value="C:viral envelope"/>
    <property type="evidence" value="ECO:0007669"/>
    <property type="project" value="UniProtKB-KW"/>
</dbReference>
<dbReference type="Pfam" id="PF04850">
    <property type="entry name" value="Baculo_E66"/>
    <property type="match status" value="1"/>
</dbReference>
<keyword evidence="1" id="KW-1133">Transmembrane helix</keyword>
<dbReference type="Gene3D" id="2.70.98.100">
    <property type="entry name" value="Baculovirus E66 occlusion-derived virus envelope protein, domain 2"/>
    <property type="match status" value="1"/>
</dbReference>
<feature type="transmembrane region" description="Helical" evidence="1">
    <location>
        <begin position="21"/>
        <end position="41"/>
    </location>
</feature>
<dbReference type="InterPro" id="IPR006934">
    <property type="entry name" value="ODV-E66_C_baculovirus"/>
</dbReference>
<sequence>MEIFQSLGERRHQDKSSDLKMYTVLIVVLIVVVVLVIVFSLNNNGTPMAKRNRRRLQLKLFTLYDQQQQQQLYNFLHNSYYDDDLARFENYYLNTLKRKFLQKSDKIASPTRLFSNDGNMFVDLEPWSNASHFGIAMHTLIGYGVRFRDPDDALYLDSNLADNLMIGIMLVYNRLPFSSNSNGSNVNSPPWGNDWYHFNVTMPECMMNTCIVLRGFYNLSPIVHRVFNFYIAKPESVRTCVAYVYGQMLRGQSLHSIRYEHDVQKILNKIRYSLVPSGNGIHRDYVFFDRTDVRAYQNLIDSYFTFDYYNHLFGGDTVNMFNVNNSINIAGSRRGLINPALYLRSVSHHSNSLTHMIDYANGVYSADFSKVLTYRSEKFFGSVVGNTDQVAYYEADESNDKHAPLWAMIKKIWAEDGRIVPYRNATLGIDSGVILTGGNHSIPTTGPGTTSFVPTFAYTAICATDNAGLMITHSRFEELGIEFYSYTLYHKRGMVQVYDRIKTFESSSSSSSSSSTPAKCVILTRDLTQDTNEPRWTAASNTTKTYNRVSAVYHNIANNPYTMPSFTTRIVESSQLQILEQIVSADHINKGIGAACFSLVHADDASLAPTDVSVSRITNSAGVGGGGFMINANNGMISCAIDFPYAAIKDVESRQVTINSANNFSRESHRLSFVSVSHIISQLSLNIHNLKSSTVNRNGDAFYFDNAHGNQFRFTY</sequence>
<dbReference type="InterPro" id="IPR008929">
    <property type="entry name" value="Chondroitin_lyas"/>
</dbReference>
<keyword evidence="3" id="KW-0261">Viral envelope protein</keyword>
<accession>A0A3G4S903</accession>
<reference evidence="3" key="1">
    <citation type="submission" date="2018-02" db="EMBL/GenBank/DDBJ databases">
        <title>Genome analyses of the Tunisian isolate of Spodoptera littoralis#nucleopolyhedrovirus SpliNPV-Tun2 and biological activity identification.</title>
        <authorList>
            <person name="Ben Tiba S."/>
            <person name="Wennmann J.T."/>
            <person name="Laarif A."/>
            <person name="Larem A."/>
            <person name="Fattouch S."/>
            <person name="Jehle J.A."/>
        </authorList>
    </citation>
    <scope>NUCLEOTIDE SEQUENCE</scope>
    <source>
        <strain evidence="3">SpliNPV-Tun2</strain>
    </source>
</reference>